<dbReference type="Pfam" id="PF07176">
    <property type="entry name" value="DUF1400"/>
    <property type="match status" value="1"/>
</dbReference>
<evidence type="ECO:0000256" key="1">
    <source>
        <dbReference type="SAM" id="MobiDB-lite"/>
    </source>
</evidence>
<dbReference type="Proteomes" id="UP000030170">
    <property type="component" value="Unassembled WGS sequence"/>
</dbReference>
<organism evidence="4 5">
    <name type="scientific">Neosynechococcus sphagnicola sy1</name>
    <dbReference type="NCBI Taxonomy" id="1497020"/>
    <lineage>
        <taxon>Bacteria</taxon>
        <taxon>Bacillati</taxon>
        <taxon>Cyanobacteriota</taxon>
        <taxon>Cyanophyceae</taxon>
        <taxon>Neosynechococcales</taxon>
        <taxon>Neosynechococcaceae</taxon>
        <taxon>Neosynechococcus</taxon>
    </lineage>
</organism>
<name>A0A098TJG8_9CYAN</name>
<gene>
    <name evidence="4" type="ORF">DO97_09465</name>
</gene>
<keyword evidence="2" id="KW-0732">Signal</keyword>
<dbReference type="AlphaFoldDB" id="A0A098TJG8"/>
<feature type="domain" description="DUF1400" evidence="3">
    <location>
        <begin position="19"/>
        <end position="104"/>
    </location>
</feature>
<comment type="caution">
    <text evidence="4">The sequence shown here is derived from an EMBL/GenBank/DDBJ whole genome shotgun (WGS) entry which is preliminary data.</text>
</comment>
<dbReference type="EMBL" id="JJML01000029">
    <property type="protein sequence ID" value="KGF72324.1"/>
    <property type="molecule type" value="Genomic_DNA"/>
</dbReference>
<dbReference type="InterPro" id="IPR010802">
    <property type="entry name" value="DUF1400"/>
</dbReference>
<evidence type="ECO:0000313" key="4">
    <source>
        <dbReference type="EMBL" id="KGF72324.1"/>
    </source>
</evidence>
<feature type="region of interest" description="Disordered" evidence="1">
    <location>
        <begin position="134"/>
        <end position="153"/>
    </location>
</feature>
<feature type="chain" id="PRO_5001949260" description="DUF1400 domain-containing protein" evidence="2">
    <location>
        <begin position="20"/>
        <end position="153"/>
    </location>
</feature>
<protein>
    <recommendedName>
        <fullName evidence="3">DUF1400 domain-containing protein</fullName>
    </recommendedName>
</protein>
<keyword evidence="5" id="KW-1185">Reference proteome</keyword>
<dbReference type="STRING" id="1497020.DO97_09465"/>
<evidence type="ECO:0000313" key="5">
    <source>
        <dbReference type="Proteomes" id="UP000030170"/>
    </source>
</evidence>
<proteinExistence type="predicted"/>
<evidence type="ECO:0000259" key="3">
    <source>
        <dbReference type="Pfam" id="PF07176"/>
    </source>
</evidence>
<feature type="signal peptide" evidence="2">
    <location>
        <begin position="1"/>
        <end position="19"/>
    </location>
</feature>
<sequence>MLVLGISISLFLQTTGAVAANTITLQYGPIQKAMPVTELQAFAQSGQPSDLIKQLLQLSNQKPEQVQKLLTQNIPISSVTMGRLVNSYIGGVILGQVGQIILPAGGWRSGKGPANRLNHSSPIQPSFSFESDSELSLRYHHQRSESDGDLSAS</sequence>
<reference evidence="4 5" key="1">
    <citation type="journal article" date="2014" name="Mol. Ecol.">
        <title>Evolution of Synechococcus.</title>
        <authorList>
            <person name="Dvorak P."/>
            <person name="Casamatta D."/>
            <person name="Hasler P."/>
            <person name="Poulickova A."/>
            <person name="Ondrej V."/>
            <person name="Sanges R."/>
        </authorList>
    </citation>
    <scope>NUCLEOTIDE SEQUENCE [LARGE SCALE GENOMIC DNA]</scope>
    <source>
        <strain evidence="4 5">CAUP A 1101</strain>
    </source>
</reference>
<accession>A0A098TJG8</accession>
<evidence type="ECO:0000256" key="2">
    <source>
        <dbReference type="SAM" id="SignalP"/>
    </source>
</evidence>